<accession>A0ABP8C3L6</accession>
<proteinExistence type="predicted"/>
<sequence length="51" mass="5452">MKCPTRGLRQPLSAGPAPAMGLVLLAHAVAYGQKTAIPDAKIIETFEYLEL</sequence>
<gene>
    <name evidence="1" type="ORF">GCM10022254_33670</name>
</gene>
<organism evidence="1 2">
    <name type="scientific">Actinomadura meridiana</name>
    <dbReference type="NCBI Taxonomy" id="559626"/>
    <lineage>
        <taxon>Bacteria</taxon>
        <taxon>Bacillati</taxon>
        <taxon>Actinomycetota</taxon>
        <taxon>Actinomycetes</taxon>
        <taxon>Streptosporangiales</taxon>
        <taxon>Thermomonosporaceae</taxon>
        <taxon>Actinomadura</taxon>
    </lineage>
</organism>
<comment type="caution">
    <text evidence="1">The sequence shown here is derived from an EMBL/GenBank/DDBJ whole genome shotgun (WGS) entry which is preliminary data.</text>
</comment>
<keyword evidence="2" id="KW-1185">Reference proteome</keyword>
<dbReference type="Proteomes" id="UP001501710">
    <property type="component" value="Unassembled WGS sequence"/>
</dbReference>
<evidence type="ECO:0000313" key="1">
    <source>
        <dbReference type="EMBL" id="GAA4232788.1"/>
    </source>
</evidence>
<reference evidence="2" key="1">
    <citation type="journal article" date="2019" name="Int. J. Syst. Evol. Microbiol.">
        <title>The Global Catalogue of Microorganisms (GCM) 10K type strain sequencing project: providing services to taxonomists for standard genome sequencing and annotation.</title>
        <authorList>
            <consortium name="The Broad Institute Genomics Platform"/>
            <consortium name="The Broad Institute Genome Sequencing Center for Infectious Disease"/>
            <person name="Wu L."/>
            <person name="Ma J."/>
        </authorList>
    </citation>
    <scope>NUCLEOTIDE SEQUENCE [LARGE SCALE GENOMIC DNA]</scope>
    <source>
        <strain evidence="2">JCM 17440</strain>
    </source>
</reference>
<evidence type="ECO:0000313" key="2">
    <source>
        <dbReference type="Proteomes" id="UP001501710"/>
    </source>
</evidence>
<name>A0ABP8C3L6_9ACTN</name>
<dbReference type="EMBL" id="BAABAS010000006">
    <property type="protein sequence ID" value="GAA4232788.1"/>
    <property type="molecule type" value="Genomic_DNA"/>
</dbReference>
<protein>
    <submittedName>
        <fullName evidence="1">Uncharacterized protein</fullName>
    </submittedName>
</protein>